<evidence type="ECO:0000256" key="16">
    <source>
        <dbReference type="SAM" id="Phobius"/>
    </source>
</evidence>
<dbReference type="EC" id="2.7.1.197" evidence="4"/>
<dbReference type="FunFam" id="3.40.50.2300:FF:000047">
    <property type="entry name" value="PTS system mannitol-specific transporter subunit IICBA"/>
    <property type="match status" value="1"/>
</dbReference>
<dbReference type="GO" id="GO:0005886">
    <property type="term" value="C:plasma membrane"/>
    <property type="evidence" value="ECO:0007669"/>
    <property type="project" value="UniProtKB-SubCell"/>
</dbReference>
<feature type="transmembrane region" description="Helical" evidence="16">
    <location>
        <begin position="141"/>
        <end position="163"/>
    </location>
</feature>
<dbReference type="NCBIfam" id="TIGR00851">
    <property type="entry name" value="mtlA"/>
    <property type="match status" value="1"/>
</dbReference>
<comment type="function">
    <text evidence="2">The phosphoenolpyruvate-dependent sugar phosphotransferase system (sugar PTS), a major carbohydrate active transport system, catalyzes the phosphorylation of incoming sugar substrates concomitantly with their translocation across the cell membrane. The enzyme II CmtAB PTS system is involved in D-mannitol transport.</text>
</comment>
<dbReference type="GO" id="GO:0090563">
    <property type="term" value="F:protein-phosphocysteine-sugar phosphotransferase activity"/>
    <property type="evidence" value="ECO:0007669"/>
    <property type="project" value="TreeGrafter"/>
</dbReference>
<dbReference type="AlphaFoldDB" id="A0A2K3YR49"/>
<keyword evidence="14 16" id="KW-0472">Membrane</keyword>
<keyword evidence="8" id="KW-0597">Phosphoprotein</keyword>
<sequence length="505" mass="54162">MSNTHAKAQQAMKVRVQRNVQAFGSFLSSMIMPNIGAFIAWGLITALFIPDGWYPNKELAAMVDPMIKYLIPLLIAFSGGRLVHDLRGGIVGATATMGVIAAFPETPMLIGAMIMGPLVGWMMKKVDAFLQPRTPNGLEMLVNNFSAGFLAFFMTILGFKALAPVVSGLMHLLGMGVDFLIGKHLLPLVSVLIEPAKIVFLNNAINHGVLTPLAADQVSEAGKSILYTLESNPGPGLGILLAYMVFGKGTEKATSYGAAFIHFIGGIHEIYFPYVLARPLLILAAIAGGMTGVATFSLFNFGLTSPASPGSIFAYLAVTPKGGYLIMLLGVFLSTLVTFIIASIILKFTKNPTKSLSDATAQMEATKGKKSTVSSALTEKTNAASTDETDTEALLNRYDTEDVSAHKYHDVTQVIFACDAGMGSSAMGASMLRKKFEKAGIENVTVINKAINQLTDDAQLVITQKKLTDRAIKQVPNAIHLSVDNFLNSPRYEALMTQIKADQQQ</sequence>
<evidence type="ECO:0000256" key="7">
    <source>
        <dbReference type="ARBA" id="ARBA00022475"/>
    </source>
</evidence>
<keyword evidence="7" id="KW-1003">Cell membrane</keyword>
<feature type="transmembrane region" description="Helical" evidence="16">
    <location>
        <begin position="90"/>
        <end position="120"/>
    </location>
</feature>
<dbReference type="InterPro" id="IPR013011">
    <property type="entry name" value="PTS_EIIB_2"/>
</dbReference>
<dbReference type="Gene3D" id="3.40.50.2300">
    <property type="match status" value="1"/>
</dbReference>
<evidence type="ECO:0000256" key="14">
    <source>
        <dbReference type="ARBA" id="ARBA00023136"/>
    </source>
</evidence>
<evidence type="ECO:0000256" key="10">
    <source>
        <dbReference type="ARBA" id="ARBA00022679"/>
    </source>
</evidence>
<dbReference type="InterPro" id="IPR004718">
    <property type="entry name" value="PTS_IIC_mtl"/>
</dbReference>
<evidence type="ECO:0000256" key="4">
    <source>
        <dbReference type="ARBA" id="ARBA00011909"/>
    </source>
</evidence>
<feature type="transmembrane region" description="Helical" evidence="16">
    <location>
        <begin position="280"/>
        <end position="303"/>
    </location>
</feature>
<evidence type="ECO:0000259" key="18">
    <source>
        <dbReference type="PROSITE" id="PS51104"/>
    </source>
</evidence>
<protein>
    <recommendedName>
        <fullName evidence="5">PTS system mannitol-specific EIICB component</fullName>
        <ecNumber evidence="4">2.7.1.197</ecNumber>
    </recommendedName>
    <alternativeName>
        <fullName evidence="15">EIICB-Mtl</fullName>
    </alternativeName>
</protein>
<organism evidence="19 20">
    <name type="scientific">Staphylococcus rostri</name>
    <dbReference type="NCBI Taxonomy" id="522262"/>
    <lineage>
        <taxon>Bacteria</taxon>
        <taxon>Bacillati</taxon>
        <taxon>Bacillota</taxon>
        <taxon>Bacilli</taxon>
        <taxon>Bacillales</taxon>
        <taxon>Staphylococcaceae</taxon>
        <taxon>Staphylococcus</taxon>
    </lineage>
</organism>
<name>A0A2K3YR49_9STAP</name>
<evidence type="ECO:0000256" key="6">
    <source>
        <dbReference type="ARBA" id="ARBA00022448"/>
    </source>
</evidence>
<dbReference type="PROSITE" id="PS51104">
    <property type="entry name" value="PTS_EIIC_TYPE_2"/>
    <property type="match status" value="1"/>
</dbReference>
<dbReference type="OrthoDB" id="9814222at2"/>
<comment type="subcellular location">
    <subcellularLocation>
        <location evidence="3">Cell membrane</location>
        <topology evidence="3">Multi-pass membrane protein</topology>
    </subcellularLocation>
</comment>
<dbReference type="Pfam" id="PF02378">
    <property type="entry name" value="PTS_EIIC"/>
    <property type="match status" value="1"/>
</dbReference>
<dbReference type="NCBIfam" id="NF011663">
    <property type="entry name" value="PRK15083.1"/>
    <property type="match status" value="1"/>
</dbReference>
<accession>A0A2K3YR49</accession>
<feature type="domain" description="PTS EIIB type-2" evidence="17">
    <location>
        <begin position="412"/>
        <end position="505"/>
    </location>
</feature>
<feature type="transmembrane region" description="Helical" evidence="16">
    <location>
        <begin position="323"/>
        <end position="346"/>
    </location>
</feature>
<dbReference type="PANTHER" id="PTHR30181">
    <property type="entry name" value="MANNITOL PERMEASE IIC COMPONENT"/>
    <property type="match status" value="1"/>
</dbReference>
<comment type="catalytic activity">
    <reaction evidence="1">
        <text>D-mannitol(out) + N(pros)-phospho-L-histidyl-[protein] = D-mannitol 1-phosphate(in) + L-histidyl-[protein]</text>
        <dbReference type="Rhea" id="RHEA:33363"/>
        <dbReference type="Rhea" id="RHEA-COMP:9745"/>
        <dbReference type="Rhea" id="RHEA-COMP:9746"/>
        <dbReference type="ChEBI" id="CHEBI:16899"/>
        <dbReference type="ChEBI" id="CHEBI:29979"/>
        <dbReference type="ChEBI" id="CHEBI:61381"/>
        <dbReference type="ChEBI" id="CHEBI:64837"/>
        <dbReference type="EC" id="2.7.1.197"/>
    </reaction>
</comment>
<dbReference type="EMBL" id="PPRF01000030">
    <property type="protein sequence ID" value="PNZ28083.1"/>
    <property type="molecule type" value="Genomic_DNA"/>
</dbReference>
<evidence type="ECO:0000259" key="17">
    <source>
        <dbReference type="PROSITE" id="PS51099"/>
    </source>
</evidence>
<evidence type="ECO:0000256" key="13">
    <source>
        <dbReference type="ARBA" id="ARBA00022989"/>
    </source>
</evidence>
<dbReference type="PROSITE" id="PS51099">
    <property type="entry name" value="PTS_EIIB_TYPE_2"/>
    <property type="match status" value="1"/>
</dbReference>
<dbReference type="InterPro" id="IPR050893">
    <property type="entry name" value="Sugar_PTS"/>
</dbReference>
<dbReference type="CDD" id="cd05567">
    <property type="entry name" value="PTS_IIB_mannitol"/>
    <property type="match status" value="1"/>
</dbReference>
<dbReference type="Pfam" id="PF02302">
    <property type="entry name" value="PTS_IIB"/>
    <property type="match status" value="1"/>
</dbReference>
<evidence type="ECO:0000313" key="20">
    <source>
        <dbReference type="Proteomes" id="UP000242752"/>
    </source>
</evidence>
<dbReference type="InterPro" id="IPR036095">
    <property type="entry name" value="PTS_EIIB-like_sf"/>
</dbReference>
<evidence type="ECO:0000256" key="15">
    <source>
        <dbReference type="ARBA" id="ARBA00033349"/>
    </source>
</evidence>
<dbReference type="InterPro" id="IPR029503">
    <property type="entry name" value="PTS_EIIB_mannitol"/>
</dbReference>
<evidence type="ECO:0000313" key="19">
    <source>
        <dbReference type="EMBL" id="PNZ28083.1"/>
    </source>
</evidence>
<dbReference type="InterPro" id="IPR013014">
    <property type="entry name" value="PTS_EIIC_2"/>
</dbReference>
<comment type="caution">
    <text evidence="19">The sequence shown here is derived from an EMBL/GenBank/DDBJ whole genome shotgun (WGS) entry which is preliminary data.</text>
</comment>
<gene>
    <name evidence="19" type="ORF">CD122_05115</name>
</gene>
<dbReference type="InterPro" id="IPR003352">
    <property type="entry name" value="PTS_EIIC"/>
</dbReference>
<keyword evidence="20" id="KW-1185">Reference proteome</keyword>
<dbReference type="SUPFAM" id="SSF52794">
    <property type="entry name" value="PTS system IIB component-like"/>
    <property type="match status" value="1"/>
</dbReference>
<evidence type="ECO:0000256" key="11">
    <source>
        <dbReference type="ARBA" id="ARBA00022683"/>
    </source>
</evidence>
<evidence type="ECO:0000256" key="9">
    <source>
        <dbReference type="ARBA" id="ARBA00022597"/>
    </source>
</evidence>
<dbReference type="PANTHER" id="PTHR30181:SF2">
    <property type="entry name" value="PTS SYSTEM MANNITOL-SPECIFIC EIICBA COMPONENT"/>
    <property type="match status" value="1"/>
</dbReference>
<keyword evidence="13 16" id="KW-1133">Transmembrane helix</keyword>
<feature type="domain" description="PTS EIIC type-2" evidence="18">
    <location>
        <begin position="23"/>
        <end position="355"/>
    </location>
</feature>
<dbReference type="GO" id="GO:0022872">
    <property type="term" value="F:protein-N(PI)-phosphohistidine-mannitol phosphotransferase system transmembrane transporter activity"/>
    <property type="evidence" value="ECO:0007669"/>
    <property type="project" value="InterPro"/>
</dbReference>
<dbReference type="GO" id="GO:0009401">
    <property type="term" value="P:phosphoenolpyruvate-dependent sugar phosphotransferase system"/>
    <property type="evidence" value="ECO:0007669"/>
    <property type="project" value="UniProtKB-KW"/>
</dbReference>
<evidence type="ECO:0000256" key="12">
    <source>
        <dbReference type="ARBA" id="ARBA00022692"/>
    </source>
</evidence>
<keyword evidence="11" id="KW-0598">Phosphotransferase system</keyword>
<dbReference type="InterPro" id="IPR003501">
    <property type="entry name" value="PTS_EIIB_2/3"/>
</dbReference>
<keyword evidence="10" id="KW-0808">Transferase</keyword>
<evidence type="ECO:0000256" key="5">
    <source>
        <dbReference type="ARBA" id="ARBA00021825"/>
    </source>
</evidence>
<reference evidence="19 20" key="1">
    <citation type="submission" date="2017-08" db="EMBL/GenBank/DDBJ databases">
        <title>Draft genome sequences of 64 type strains of genus Staph aureus.</title>
        <authorList>
            <person name="Cole K."/>
            <person name="Golubchik T."/>
            <person name="Russell J."/>
            <person name="Foster D."/>
            <person name="Llewelyn M."/>
            <person name="Wilson D."/>
            <person name="Crook D."/>
            <person name="Paul J."/>
        </authorList>
    </citation>
    <scope>NUCLEOTIDE SEQUENCE [LARGE SCALE GENOMIC DNA]</scope>
    <source>
        <strain evidence="19 20">DSM 21968</strain>
    </source>
</reference>
<evidence type="ECO:0000256" key="3">
    <source>
        <dbReference type="ARBA" id="ARBA00004651"/>
    </source>
</evidence>
<keyword evidence="6" id="KW-0813">Transport</keyword>
<dbReference type="Proteomes" id="UP000242752">
    <property type="component" value="Unassembled WGS sequence"/>
</dbReference>
<evidence type="ECO:0000256" key="2">
    <source>
        <dbReference type="ARBA" id="ARBA00002434"/>
    </source>
</evidence>
<keyword evidence="9" id="KW-0762">Sugar transport</keyword>
<keyword evidence="12 16" id="KW-0812">Transmembrane</keyword>
<dbReference type="RefSeq" id="WP_103357927.1">
    <property type="nucleotide sequence ID" value="NZ_CP113107.1"/>
</dbReference>
<evidence type="ECO:0000256" key="8">
    <source>
        <dbReference type="ARBA" id="ARBA00022553"/>
    </source>
</evidence>
<proteinExistence type="predicted"/>
<evidence type="ECO:0000256" key="1">
    <source>
        <dbReference type="ARBA" id="ARBA00001655"/>
    </source>
</evidence>